<organism evidence="3">
    <name type="scientific">Hymenolepis diminuta</name>
    <name type="common">Rat tapeworm</name>
    <dbReference type="NCBI Taxonomy" id="6216"/>
    <lineage>
        <taxon>Eukaryota</taxon>
        <taxon>Metazoa</taxon>
        <taxon>Spiralia</taxon>
        <taxon>Lophotrochozoa</taxon>
        <taxon>Platyhelminthes</taxon>
        <taxon>Cestoda</taxon>
        <taxon>Eucestoda</taxon>
        <taxon>Cyclophyllidea</taxon>
        <taxon>Hymenolepididae</taxon>
        <taxon>Hymenolepis</taxon>
    </lineage>
</organism>
<gene>
    <name evidence="1" type="ORF">HDID_LOCUS6569</name>
</gene>
<dbReference type="OrthoDB" id="10625429at2759"/>
<evidence type="ECO:0000313" key="2">
    <source>
        <dbReference type="Proteomes" id="UP000274504"/>
    </source>
</evidence>
<accession>A0A0R3SNQ6</accession>
<reference evidence="1 2" key="2">
    <citation type="submission" date="2018-11" db="EMBL/GenBank/DDBJ databases">
        <authorList>
            <consortium name="Pathogen Informatics"/>
        </authorList>
    </citation>
    <scope>NUCLEOTIDE SEQUENCE [LARGE SCALE GENOMIC DNA]</scope>
</reference>
<proteinExistence type="predicted"/>
<evidence type="ECO:0000313" key="1">
    <source>
        <dbReference type="EMBL" id="VDL58887.1"/>
    </source>
</evidence>
<reference evidence="3" key="1">
    <citation type="submission" date="2017-02" db="UniProtKB">
        <authorList>
            <consortium name="WormBaseParasite"/>
        </authorList>
    </citation>
    <scope>IDENTIFICATION</scope>
</reference>
<protein>
    <submittedName>
        <fullName evidence="3">TIP41-like protein</fullName>
    </submittedName>
</protein>
<name>A0A0R3SNQ6_HYMDI</name>
<dbReference type="EMBL" id="UYSG01006039">
    <property type="protein sequence ID" value="VDL58887.1"/>
    <property type="molecule type" value="Genomic_DNA"/>
</dbReference>
<sequence>MLPARPSIGALDRKIMVGVHCWDFEVADVQFHSYDIQPEELQEMTNDGVKILRSDERFLREYMKFVDNLYVLKTTFICLTRVRVRLSQFESSIFQDEWWLIFLWKTILLLTRAL</sequence>
<dbReference type="WBParaSite" id="HDID_0000657101-mRNA-1">
    <property type="protein sequence ID" value="HDID_0000657101-mRNA-1"/>
    <property type="gene ID" value="HDID_0000657101"/>
</dbReference>
<evidence type="ECO:0000313" key="3">
    <source>
        <dbReference type="WBParaSite" id="HDID_0000657101-mRNA-1"/>
    </source>
</evidence>
<dbReference type="Proteomes" id="UP000274504">
    <property type="component" value="Unassembled WGS sequence"/>
</dbReference>
<dbReference type="AlphaFoldDB" id="A0A0R3SNQ6"/>